<dbReference type="EMBL" id="JACGWO010000002">
    <property type="protein sequence ID" value="KAK4435831.1"/>
    <property type="molecule type" value="Genomic_DNA"/>
</dbReference>
<keyword evidence="3" id="KW-1185">Reference proteome</keyword>
<dbReference type="AlphaFoldDB" id="A0AAE2CV78"/>
<sequence length="201" mass="22746">MPLNSSSVLVRFRYDPNKNKRKHKRRSKSSRSSRSSKRSKAGSEDKRKAKEAAAQAKRVENLKVMRELAAWYKEARDELKTPACETAEIEGDKLVPDWAITTQSSAKVEVPTGRAAALDIRKTSGFSISRASGKEEGLIEGREAYLNLDYFKRAITEAHSKVSTIFSSLPPSMLRLRSKLPNFQFKALKGVRLKWQSQWVC</sequence>
<comment type="caution">
    <text evidence="2">The sequence shown here is derived from an EMBL/GenBank/DDBJ whole genome shotgun (WGS) entry which is preliminary data.</text>
</comment>
<reference evidence="2" key="2">
    <citation type="journal article" date="2024" name="Plant">
        <title>Genomic evolution and insights into agronomic trait innovations of Sesamum species.</title>
        <authorList>
            <person name="Miao H."/>
            <person name="Wang L."/>
            <person name="Qu L."/>
            <person name="Liu H."/>
            <person name="Sun Y."/>
            <person name="Le M."/>
            <person name="Wang Q."/>
            <person name="Wei S."/>
            <person name="Zheng Y."/>
            <person name="Lin W."/>
            <person name="Duan Y."/>
            <person name="Cao H."/>
            <person name="Xiong S."/>
            <person name="Wang X."/>
            <person name="Wei L."/>
            <person name="Li C."/>
            <person name="Ma Q."/>
            <person name="Ju M."/>
            <person name="Zhao R."/>
            <person name="Li G."/>
            <person name="Mu C."/>
            <person name="Tian Q."/>
            <person name="Mei H."/>
            <person name="Zhang T."/>
            <person name="Gao T."/>
            <person name="Zhang H."/>
        </authorList>
    </citation>
    <scope>NUCLEOTIDE SEQUENCE</scope>
    <source>
        <strain evidence="2">3651</strain>
    </source>
</reference>
<feature type="compositionally biased region" description="Basic residues" evidence="1">
    <location>
        <begin position="19"/>
        <end position="40"/>
    </location>
</feature>
<proteinExistence type="predicted"/>
<name>A0AAE2CV78_9LAMI</name>
<organism evidence="2 3">
    <name type="scientific">Sesamum alatum</name>
    <dbReference type="NCBI Taxonomy" id="300844"/>
    <lineage>
        <taxon>Eukaryota</taxon>
        <taxon>Viridiplantae</taxon>
        <taxon>Streptophyta</taxon>
        <taxon>Embryophyta</taxon>
        <taxon>Tracheophyta</taxon>
        <taxon>Spermatophyta</taxon>
        <taxon>Magnoliopsida</taxon>
        <taxon>eudicotyledons</taxon>
        <taxon>Gunneridae</taxon>
        <taxon>Pentapetalae</taxon>
        <taxon>asterids</taxon>
        <taxon>lamiids</taxon>
        <taxon>Lamiales</taxon>
        <taxon>Pedaliaceae</taxon>
        <taxon>Sesamum</taxon>
    </lineage>
</organism>
<reference evidence="2" key="1">
    <citation type="submission" date="2020-06" db="EMBL/GenBank/DDBJ databases">
        <authorList>
            <person name="Li T."/>
            <person name="Hu X."/>
            <person name="Zhang T."/>
            <person name="Song X."/>
            <person name="Zhang H."/>
            <person name="Dai N."/>
            <person name="Sheng W."/>
            <person name="Hou X."/>
            <person name="Wei L."/>
        </authorList>
    </citation>
    <scope>NUCLEOTIDE SEQUENCE</scope>
    <source>
        <strain evidence="2">3651</strain>
        <tissue evidence="2">Leaf</tissue>
    </source>
</reference>
<accession>A0AAE2CV78</accession>
<evidence type="ECO:0000313" key="3">
    <source>
        <dbReference type="Proteomes" id="UP001293254"/>
    </source>
</evidence>
<feature type="compositionally biased region" description="Basic and acidic residues" evidence="1">
    <location>
        <begin position="41"/>
        <end position="56"/>
    </location>
</feature>
<dbReference type="Proteomes" id="UP001293254">
    <property type="component" value="Unassembled WGS sequence"/>
</dbReference>
<protein>
    <submittedName>
        <fullName evidence="2">Uncharacterized protein</fullName>
    </submittedName>
</protein>
<evidence type="ECO:0000313" key="2">
    <source>
        <dbReference type="EMBL" id="KAK4435831.1"/>
    </source>
</evidence>
<feature type="region of interest" description="Disordered" evidence="1">
    <location>
        <begin position="1"/>
        <end position="56"/>
    </location>
</feature>
<gene>
    <name evidence="2" type="ORF">Salat_0746700</name>
</gene>
<evidence type="ECO:0000256" key="1">
    <source>
        <dbReference type="SAM" id="MobiDB-lite"/>
    </source>
</evidence>